<keyword evidence="3" id="KW-0963">Cytoplasm</keyword>
<dbReference type="InterPro" id="IPR000225">
    <property type="entry name" value="Armadillo"/>
</dbReference>
<dbReference type="GO" id="GO:0005634">
    <property type="term" value="C:nucleus"/>
    <property type="evidence" value="ECO:0007669"/>
    <property type="project" value="UniProtKB-SubCell"/>
</dbReference>
<dbReference type="AlphaFoldDB" id="A0A9D4X9V0"/>
<sequence length="235" mass="26427">MNERIIIPLVRLLSDLCTSVQVAALGAISNIVVDFTPNKLTFIQCGGIKELVHLTKSTDSSLRLNDVWSLWNMIFLADKMCKEAIFMEFTASSVASLICDPEPSVQHQALALVRNFVDGCRDCVEFAFAENVSNIASGNEFHKEAIMQLLFPEEESGSHSFLSAVFAALNDEDPEPWQIRIFRSIDSNSVKRFLEDPSEATYKYLVCGKNTLIDMSIVHSIPVHHREFLLQETNR</sequence>
<gene>
    <name evidence="6" type="ORF">KIW84_042011</name>
</gene>
<dbReference type="PANTHER" id="PTHR15651:SF7">
    <property type="entry name" value="ARMADILLO REPEAT-CONTAINING PROTEIN 8"/>
    <property type="match status" value="1"/>
</dbReference>
<accession>A0A9D4X9V0</accession>
<evidence type="ECO:0000256" key="3">
    <source>
        <dbReference type="ARBA" id="ARBA00022490"/>
    </source>
</evidence>
<dbReference type="GO" id="GO:0043161">
    <property type="term" value="P:proteasome-mediated ubiquitin-dependent protein catabolic process"/>
    <property type="evidence" value="ECO:0007669"/>
    <property type="project" value="TreeGrafter"/>
</dbReference>
<dbReference type="PANTHER" id="PTHR15651">
    <property type="entry name" value="ARMADILLO REPEAT-CONTAINING PROTEIN 8"/>
    <property type="match status" value="1"/>
</dbReference>
<dbReference type="Gramene" id="Psat04G0201100-T1">
    <property type="protein sequence ID" value="KAI5417223.1"/>
    <property type="gene ID" value="KIW84_042011"/>
</dbReference>
<name>A0A9D4X9V0_PEA</name>
<evidence type="ECO:0000256" key="1">
    <source>
        <dbReference type="ARBA" id="ARBA00004123"/>
    </source>
</evidence>
<evidence type="ECO:0000313" key="6">
    <source>
        <dbReference type="EMBL" id="KAI5417223.1"/>
    </source>
</evidence>
<dbReference type="InterPro" id="IPR011989">
    <property type="entry name" value="ARM-like"/>
</dbReference>
<dbReference type="Gene3D" id="1.25.10.10">
    <property type="entry name" value="Leucine-rich Repeat Variant"/>
    <property type="match status" value="1"/>
</dbReference>
<evidence type="ECO:0008006" key="8">
    <source>
        <dbReference type="Google" id="ProtNLM"/>
    </source>
</evidence>
<dbReference type="GO" id="GO:0005737">
    <property type="term" value="C:cytoplasm"/>
    <property type="evidence" value="ECO:0007669"/>
    <property type="project" value="UniProtKB-SubCell"/>
</dbReference>
<protein>
    <recommendedName>
        <fullName evidence="8">Armadillo repeat-containing protein 8</fullName>
    </recommendedName>
</protein>
<evidence type="ECO:0000256" key="5">
    <source>
        <dbReference type="ARBA" id="ARBA00023242"/>
    </source>
</evidence>
<keyword evidence="7" id="KW-1185">Reference proteome</keyword>
<reference evidence="6 7" key="1">
    <citation type="journal article" date="2022" name="Nat. Genet.">
        <title>Improved pea reference genome and pan-genome highlight genomic features and evolutionary characteristics.</title>
        <authorList>
            <person name="Yang T."/>
            <person name="Liu R."/>
            <person name="Luo Y."/>
            <person name="Hu S."/>
            <person name="Wang D."/>
            <person name="Wang C."/>
            <person name="Pandey M.K."/>
            <person name="Ge S."/>
            <person name="Xu Q."/>
            <person name="Li N."/>
            <person name="Li G."/>
            <person name="Huang Y."/>
            <person name="Saxena R.K."/>
            <person name="Ji Y."/>
            <person name="Li M."/>
            <person name="Yan X."/>
            <person name="He Y."/>
            <person name="Liu Y."/>
            <person name="Wang X."/>
            <person name="Xiang C."/>
            <person name="Varshney R.K."/>
            <person name="Ding H."/>
            <person name="Gao S."/>
            <person name="Zong X."/>
        </authorList>
    </citation>
    <scope>NUCLEOTIDE SEQUENCE [LARGE SCALE GENOMIC DNA]</scope>
    <source>
        <strain evidence="6 7">cv. Zhongwan 6</strain>
    </source>
</reference>
<evidence type="ECO:0000313" key="7">
    <source>
        <dbReference type="Proteomes" id="UP001058974"/>
    </source>
</evidence>
<organism evidence="6 7">
    <name type="scientific">Pisum sativum</name>
    <name type="common">Garden pea</name>
    <name type="synonym">Lathyrus oleraceus</name>
    <dbReference type="NCBI Taxonomy" id="3888"/>
    <lineage>
        <taxon>Eukaryota</taxon>
        <taxon>Viridiplantae</taxon>
        <taxon>Streptophyta</taxon>
        <taxon>Embryophyta</taxon>
        <taxon>Tracheophyta</taxon>
        <taxon>Spermatophyta</taxon>
        <taxon>Magnoliopsida</taxon>
        <taxon>eudicotyledons</taxon>
        <taxon>Gunneridae</taxon>
        <taxon>Pentapetalae</taxon>
        <taxon>rosids</taxon>
        <taxon>fabids</taxon>
        <taxon>Fabales</taxon>
        <taxon>Fabaceae</taxon>
        <taxon>Papilionoideae</taxon>
        <taxon>50 kb inversion clade</taxon>
        <taxon>NPAAA clade</taxon>
        <taxon>Hologalegina</taxon>
        <taxon>IRL clade</taxon>
        <taxon>Fabeae</taxon>
        <taxon>Lathyrus</taxon>
    </lineage>
</organism>
<dbReference type="Proteomes" id="UP001058974">
    <property type="component" value="Chromosome 4"/>
</dbReference>
<evidence type="ECO:0000256" key="2">
    <source>
        <dbReference type="ARBA" id="ARBA00004496"/>
    </source>
</evidence>
<dbReference type="Pfam" id="PF00514">
    <property type="entry name" value="Arm"/>
    <property type="match status" value="2"/>
</dbReference>
<dbReference type="InterPro" id="IPR038739">
    <property type="entry name" value="ARMC8/Vid28"/>
</dbReference>
<dbReference type="SMART" id="SM00185">
    <property type="entry name" value="ARM"/>
    <property type="match status" value="2"/>
</dbReference>
<dbReference type="GO" id="GO:0034657">
    <property type="term" value="C:GID complex"/>
    <property type="evidence" value="ECO:0007669"/>
    <property type="project" value="TreeGrafter"/>
</dbReference>
<dbReference type="EMBL" id="JAMSHJ010000004">
    <property type="protein sequence ID" value="KAI5417223.1"/>
    <property type="molecule type" value="Genomic_DNA"/>
</dbReference>
<keyword evidence="4" id="KW-0677">Repeat</keyword>
<comment type="caution">
    <text evidence="6">The sequence shown here is derived from an EMBL/GenBank/DDBJ whole genome shotgun (WGS) entry which is preliminary data.</text>
</comment>
<dbReference type="InterPro" id="IPR016024">
    <property type="entry name" value="ARM-type_fold"/>
</dbReference>
<comment type="subcellular location">
    <subcellularLocation>
        <location evidence="2">Cytoplasm</location>
    </subcellularLocation>
    <subcellularLocation>
        <location evidence="1">Nucleus</location>
    </subcellularLocation>
</comment>
<proteinExistence type="predicted"/>
<dbReference type="SUPFAM" id="SSF48371">
    <property type="entry name" value="ARM repeat"/>
    <property type="match status" value="1"/>
</dbReference>
<evidence type="ECO:0000256" key="4">
    <source>
        <dbReference type="ARBA" id="ARBA00022737"/>
    </source>
</evidence>
<keyword evidence="5" id="KW-0539">Nucleus</keyword>